<dbReference type="NCBIfam" id="TIGR04183">
    <property type="entry name" value="Por_Secre_tail"/>
    <property type="match status" value="1"/>
</dbReference>
<organism evidence="4 5">
    <name type="scientific">Chryseobacterium oleae</name>
    <dbReference type="NCBI Taxonomy" id="491207"/>
    <lineage>
        <taxon>Bacteria</taxon>
        <taxon>Pseudomonadati</taxon>
        <taxon>Bacteroidota</taxon>
        <taxon>Flavobacteriia</taxon>
        <taxon>Flavobacteriales</taxon>
        <taxon>Weeksellaceae</taxon>
        <taxon>Chryseobacterium group</taxon>
        <taxon>Chryseobacterium</taxon>
    </lineage>
</organism>
<dbReference type="Gene3D" id="2.80.10.50">
    <property type="match status" value="1"/>
</dbReference>
<evidence type="ECO:0000256" key="1">
    <source>
        <dbReference type="ARBA" id="ARBA00022729"/>
    </source>
</evidence>
<dbReference type="InterPro" id="IPR026444">
    <property type="entry name" value="Secre_tail"/>
</dbReference>
<dbReference type="Proteomes" id="UP000198769">
    <property type="component" value="Unassembled WGS sequence"/>
</dbReference>
<dbReference type="AlphaFoldDB" id="A0A1I4X991"/>
<evidence type="ECO:0000256" key="2">
    <source>
        <dbReference type="SAM" id="SignalP"/>
    </source>
</evidence>
<accession>A0A1I4X991</accession>
<feature type="signal peptide" evidence="2">
    <location>
        <begin position="1"/>
        <end position="18"/>
    </location>
</feature>
<reference evidence="5" key="1">
    <citation type="submission" date="2016-10" db="EMBL/GenBank/DDBJ databases">
        <authorList>
            <person name="Varghese N."/>
            <person name="Submissions S."/>
        </authorList>
    </citation>
    <scope>NUCLEOTIDE SEQUENCE [LARGE SCALE GENOMIC DNA]</scope>
    <source>
        <strain evidence="5">DSM 25575</strain>
    </source>
</reference>
<evidence type="ECO:0000313" key="4">
    <source>
        <dbReference type="EMBL" id="SFN22501.1"/>
    </source>
</evidence>
<gene>
    <name evidence="4" type="ORF">SAMN05421594_1617</name>
</gene>
<proteinExistence type="predicted"/>
<dbReference type="NCBIfam" id="TIGR02608">
    <property type="entry name" value="delta_60_rpt"/>
    <property type="match status" value="3"/>
</dbReference>
<dbReference type="Pfam" id="PF18962">
    <property type="entry name" value="Por_Secre_tail"/>
    <property type="match status" value="1"/>
</dbReference>
<dbReference type="RefSeq" id="WP_090024011.1">
    <property type="nucleotide sequence ID" value="NZ_FOVD01000002.1"/>
</dbReference>
<dbReference type="EMBL" id="FOVD01000002">
    <property type="protein sequence ID" value="SFN22501.1"/>
    <property type="molecule type" value="Genomic_DNA"/>
</dbReference>
<dbReference type="SUPFAM" id="SSF101898">
    <property type="entry name" value="NHL repeat"/>
    <property type="match status" value="1"/>
</dbReference>
<dbReference type="OrthoDB" id="9805017at2"/>
<evidence type="ECO:0000259" key="3">
    <source>
        <dbReference type="Pfam" id="PF18962"/>
    </source>
</evidence>
<evidence type="ECO:0000313" key="5">
    <source>
        <dbReference type="Proteomes" id="UP000198769"/>
    </source>
</evidence>
<name>A0A1I4X991_CHROL</name>
<keyword evidence="1 2" id="KW-0732">Signal</keyword>
<dbReference type="Pfam" id="PF17164">
    <property type="entry name" value="DUF5122"/>
    <property type="match status" value="2"/>
</dbReference>
<sequence>MTKKLFLVLLLAAQVAFGQILSYDNSFASNGKYTLTSANYYETRIVQNSDNSIYFTYAKDNPSLAGPECAISKLNANGTVDTSFGNNGETIISNYFSAVQSELKKQTDGKILVMCFYTNGSAIVRLLPNGLLDTTFGINGIAKIENIGTDFNSVGYGFYLQNDKIIVYGQATSDPGPYIHYKSIYRLNSNGSIDTTFGNNGSFHTPGNFIFLDNQSNIISFISNHNNTNVYTYGALAKYDNNGQALTSFGNNGILAFTSDPGGAGSAFMDSNNNIVCSNINNEIFRIKPNGDHDNTFVFDSNSFPFNVMALSSIITEKNGNYYISGLTGSMGETFFISKITSTGAVDSIFNYYSETTGTPNFIGEMIINDSSIITTKGANNILKFTLNTSTLSVSNHTKTNISSISFENPVKQNLVFSTKEKVSKIEIYSINGKIVKILKDNNTNLSELLKGTYLAKITFENGTTTTKKLIKN</sequence>
<feature type="chain" id="PRO_5011601402" evidence="2">
    <location>
        <begin position="19"/>
        <end position="473"/>
    </location>
</feature>
<dbReference type="InterPro" id="IPR013431">
    <property type="entry name" value="Delta_60_rpt"/>
</dbReference>
<protein>
    <submittedName>
        <fullName evidence="4">Delta-60 repeat domain-containing protein/Por secretion system C-terminal sorting domain-containing protein</fullName>
    </submittedName>
</protein>
<feature type="domain" description="Secretion system C-terminal sorting" evidence="3">
    <location>
        <begin position="409"/>
        <end position="471"/>
    </location>
</feature>
<keyword evidence="5" id="KW-1185">Reference proteome</keyword>